<protein>
    <recommendedName>
        <fullName evidence="3">DUF3447 domain-containing protein</fullName>
    </recommendedName>
</protein>
<dbReference type="Gene3D" id="1.25.40.20">
    <property type="entry name" value="Ankyrin repeat-containing domain"/>
    <property type="match status" value="1"/>
</dbReference>
<gene>
    <name evidence="1" type="ORF">M9Y10_040560</name>
</gene>
<comment type="caution">
    <text evidence="1">The sequence shown here is derived from an EMBL/GenBank/DDBJ whole genome shotgun (WGS) entry which is preliminary data.</text>
</comment>
<dbReference type="PANTHER" id="PTHR24159">
    <property type="match status" value="1"/>
</dbReference>
<proteinExistence type="predicted"/>
<name>A0ABR2GPZ4_9EUKA</name>
<sequence>MSIKQFLDELKEIHKNLLEYLDNESEMEVNFQILTKNFDNYNIRKDQHILKSLLRLLLNIANNHHRHPTFFNKIEKIILIFKDQIEQSFSNIEIYNIFKENKRILLFLIEEKILKLDEQIVDKLSFDEYFAPEVKSFKHETQNNLLENFEENRKKGENDDYICQLIQKDLIEEFITYVKKTNYDLSSNIKYSIYETNLLLNKTTTLIEYAAFFGSTQIFNYLRKNKVDLEESLWIYAIHGRNPEIIDILINESNLKINIEECLIESIKCHHNEILNYFQKNYSEKIYYVNNLISKILKYNYFDLLQEEYINRQSFHLLCKYDYYKMVKILLDNADIDVNELII</sequence>
<evidence type="ECO:0008006" key="3">
    <source>
        <dbReference type="Google" id="ProtNLM"/>
    </source>
</evidence>
<dbReference type="EMBL" id="JAPFFF010000075">
    <property type="protein sequence ID" value="KAK8835741.1"/>
    <property type="molecule type" value="Genomic_DNA"/>
</dbReference>
<organism evidence="1 2">
    <name type="scientific">Tritrichomonas musculus</name>
    <dbReference type="NCBI Taxonomy" id="1915356"/>
    <lineage>
        <taxon>Eukaryota</taxon>
        <taxon>Metamonada</taxon>
        <taxon>Parabasalia</taxon>
        <taxon>Tritrichomonadida</taxon>
        <taxon>Tritrichomonadidae</taxon>
        <taxon>Tritrichomonas</taxon>
    </lineage>
</organism>
<dbReference type="Proteomes" id="UP001470230">
    <property type="component" value="Unassembled WGS sequence"/>
</dbReference>
<dbReference type="InterPro" id="IPR036770">
    <property type="entry name" value="Ankyrin_rpt-contain_sf"/>
</dbReference>
<evidence type="ECO:0000313" key="2">
    <source>
        <dbReference type="Proteomes" id="UP001470230"/>
    </source>
</evidence>
<keyword evidence="2" id="KW-1185">Reference proteome</keyword>
<evidence type="ECO:0000313" key="1">
    <source>
        <dbReference type="EMBL" id="KAK8835741.1"/>
    </source>
</evidence>
<dbReference type="SUPFAM" id="SSF48403">
    <property type="entry name" value="Ankyrin repeat"/>
    <property type="match status" value="1"/>
</dbReference>
<dbReference type="PANTHER" id="PTHR24159:SF5">
    <property type="entry name" value="ANK_REP_REGION DOMAIN-CONTAINING PROTEIN"/>
    <property type="match status" value="1"/>
</dbReference>
<reference evidence="1 2" key="1">
    <citation type="submission" date="2024-04" db="EMBL/GenBank/DDBJ databases">
        <title>Tritrichomonas musculus Genome.</title>
        <authorList>
            <person name="Alves-Ferreira E."/>
            <person name="Grigg M."/>
            <person name="Lorenzi H."/>
            <person name="Galac M."/>
        </authorList>
    </citation>
    <scope>NUCLEOTIDE SEQUENCE [LARGE SCALE GENOMIC DNA]</scope>
    <source>
        <strain evidence="1 2">EAF2021</strain>
    </source>
</reference>
<accession>A0ABR2GPZ4</accession>